<proteinExistence type="predicted"/>
<dbReference type="Proteomes" id="UP001417504">
    <property type="component" value="Unassembled WGS sequence"/>
</dbReference>
<organism evidence="2 3">
    <name type="scientific">Stephania japonica</name>
    <dbReference type="NCBI Taxonomy" id="461633"/>
    <lineage>
        <taxon>Eukaryota</taxon>
        <taxon>Viridiplantae</taxon>
        <taxon>Streptophyta</taxon>
        <taxon>Embryophyta</taxon>
        <taxon>Tracheophyta</taxon>
        <taxon>Spermatophyta</taxon>
        <taxon>Magnoliopsida</taxon>
        <taxon>Ranunculales</taxon>
        <taxon>Menispermaceae</taxon>
        <taxon>Menispermoideae</taxon>
        <taxon>Cissampelideae</taxon>
        <taxon>Stephania</taxon>
    </lineage>
</organism>
<feature type="compositionally biased region" description="Basic and acidic residues" evidence="1">
    <location>
        <begin position="100"/>
        <end position="115"/>
    </location>
</feature>
<name>A0AAP0P7A0_9MAGN</name>
<feature type="region of interest" description="Disordered" evidence="1">
    <location>
        <begin position="90"/>
        <end position="115"/>
    </location>
</feature>
<accession>A0AAP0P7A0</accession>
<dbReference type="EMBL" id="JBBNAE010000004">
    <property type="protein sequence ID" value="KAK9130795.1"/>
    <property type="molecule type" value="Genomic_DNA"/>
</dbReference>
<sequence length="155" mass="18149">MWVIGDDGTVLKSPQLTAERKWCRMVCMYLIFCFPSHLAELWWCPAMKRMIGDDAWRLTKAPMVPGRRPTRITGSLLRPEASMGYRLRSFVTGDSPTSHDNPKNRENREHRLRKGERDHEVPWTVRLKPRQETVFNGVSICLVMFYIEKCESTHL</sequence>
<evidence type="ECO:0000313" key="3">
    <source>
        <dbReference type="Proteomes" id="UP001417504"/>
    </source>
</evidence>
<protein>
    <submittedName>
        <fullName evidence="2">Uncharacterized protein</fullName>
    </submittedName>
</protein>
<dbReference type="AlphaFoldDB" id="A0AAP0P7A0"/>
<comment type="caution">
    <text evidence="2">The sequence shown here is derived from an EMBL/GenBank/DDBJ whole genome shotgun (WGS) entry which is preliminary data.</text>
</comment>
<evidence type="ECO:0000256" key="1">
    <source>
        <dbReference type="SAM" id="MobiDB-lite"/>
    </source>
</evidence>
<evidence type="ECO:0000313" key="2">
    <source>
        <dbReference type="EMBL" id="KAK9130795.1"/>
    </source>
</evidence>
<keyword evidence="3" id="KW-1185">Reference proteome</keyword>
<gene>
    <name evidence="2" type="ORF">Sjap_011282</name>
</gene>
<reference evidence="2 3" key="1">
    <citation type="submission" date="2024-01" db="EMBL/GenBank/DDBJ databases">
        <title>Genome assemblies of Stephania.</title>
        <authorList>
            <person name="Yang L."/>
        </authorList>
    </citation>
    <scope>NUCLEOTIDE SEQUENCE [LARGE SCALE GENOMIC DNA]</scope>
    <source>
        <strain evidence="2">QJT</strain>
        <tissue evidence="2">Leaf</tissue>
    </source>
</reference>